<feature type="non-terminal residue" evidence="1">
    <location>
        <position position="1"/>
    </location>
</feature>
<organism evidence="1">
    <name type="scientific">marine metagenome</name>
    <dbReference type="NCBI Taxonomy" id="408172"/>
    <lineage>
        <taxon>unclassified sequences</taxon>
        <taxon>metagenomes</taxon>
        <taxon>ecological metagenomes</taxon>
    </lineage>
</organism>
<gene>
    <name evidence="1" type="ORF">METZ01_LOCUS247526</name>
</gene>
<dbReference type="AlphaFoldDB" id="A0A382I5R3"/>
<protein>
    <submittedName>
        <fullName evidence="1">Uncharacterized protein</fullName>
    </submittedName>
</protein>
<proteinExistence type="predicted"/>
<name>A0A382I5R3_9ZZZZ</name>
<accession>A0A382I5R3</accession>
<reference evidence="1" key="1">
    <citation type="submission" date="2018-05" db="EMBL/GenBank/DDBJ databases">
        <authorList>
            <person name="Lanie J.A."/>
            <person name="Ng W.-L."/>
            <person name="Kazmierczak K.M."/>
            <person name="Andrzejewski T.M."/>
            <person name="Davidsen T.M."/>
            <person name="Wayne K.J."/>
            <person name="Tettelin H."/>
            <person name="Glass J.I."/>
            <person name="Rusch D."/>
            <person name="Podicherti R."/>
            <person name="Tsui H.-C.T."/>
            <person name="Winkler M.E."/>
        </authorList>
    </citation>
    <scope>NUCLEOTIDE SEQUENCE</scope>
</reference>
<dbReference type="EMBL" id="UINC01065231">
    <property type="protein sequence ID" value="SVB94672.1"/>
    <property type="molecule type" value="Genomic_DNA"/>
</dbReference>
<evidence type="ECO:0000313" key="1">
    <source>
        <dbReference type="EMBL" id="SVB94672.1"/>
    </source>
</evidence>
<feature type="non-terminal residue" evidence="1">
    <location>
        <position position="23"/>
    </location>
</feature>
<sequence>VIDDYYNGLSNLCYFIIYFFLAG</sequence>